<dbReference type="Gene3D" id="3.20.20.190">
    <property type="entry name" value="Phosphatidylinositol (PI) phosphodiesterase"/>
    <property type="match status" value="1"/>
</dbReference>
<dbReference type="PANTHER" id="PTHR13593:SF140">
    <property type="entry name" value="PLC-LIKE PHOSPHODIESTERASE"/>
    <property type="match status" value="1"/>
</dbReference>
<dbReference type="GO" id="GO:0006629">
    <property type="term" value="P:lipid metabolic process"/>
    <property type="evidence" value="ECO:0007669"/>
    <property type="project" value="InterPro"/>
</dbReference>
<keyword evidence="2" id="KW-0732">Signal</keyword>
<proteinExistence type="predicted"/>
<feature type="signal peptide" evidence="2">
    <location>
        <begin position="1"/>
        <end position="19"/>
    </location>
</feature>
<dbReference type="SUPFAM" id="SSF51695">
    <property type="entry name" value="PLC-like phosphodiesterases"/>
    <property type="match status" value="1"/>
</dbReference>
<evidence type="ECO:0000313" key="3">
    <source>
        <dbReference type="EMBL" id="KAF7508271.1"/>
    </source>
</evidence>
<keyword evidence="4" id="KW-1185">Reference proteome</keyword>
<dbReference type="Proteomes" id="UP000606974">
    <property type="component" value="Unassembled WGS sequence"/>
</dbReference>
<name>A0A8H7E667_9EURO</name>
<dbReference type="GO" id="GO:0008081">
    <property type="term" value="F:phosphoric diester hydrolase activity"/>
    <property type="evidence" value="ECO:0007669"/>
    <property type="project" value="InterPro"/>
</dbReference>
<gene>
    <name evidence="3" type="ORF">GJ744_009416</name>
</gene>
<dbReference type="InterPro" id="IPR017946">
    <property type="entry name" value="PLC-like_Pdiesterase_TIM-brl"/>
</dbReference>
<feature type="region of interest" description="Disordered" evidence="1">
    <location>
        <begin position="23"/>
        <end position="42"/>
    </location>
</feature>
<dbReference type="InterPro" id="IPR051057">
    <property type="entry name" value="PI-PLC_domain"/>
</dbReference>
<feature type="chain" id="PRO_5034781907" description="PLC-like phosphodiesterase" evidence="2">
    <location>
        <begin position="20"/>
        <end position="459"/>
    </location>
</feature>
<feature type="region of interest" description="Disordered" evidence="1">
    <location>
        <begin position="66"/>
        <end position="89"/>
    </location>
</feature>
<evidence type="ECO:0000313" key="4">
    <source>
        <dbReference type="Proteomes" id="UP000606974"/>
    </source>
</evidence>
<sequence>MRLLSFAPLACLFTITVSGQDTVTGTNDAAVSKPPDDAPPSSLISYQEYGTTRTVDTVKTSTYGSISAPSTSMGAANATGTISSQSSSSSSTVLLLGGQGTTATINGTVSANATASQTSSTAQPTNTTPCNGHPSFCARKYSNITHIAAHNSPFSRPGNAASNQALDVDYQLEDGIRMLQFQTHWNETEQTVYLCHTSCDVLNVGTLESFLTRVTRWLQRNPYDIITILMGNSDVITPDKYVAPVTSSGLIDYVYTPPKVPMAVEDWPTLQEMIFANTRAVVMLDYEANQQEIPWLLDEFGQMFETPFSPTNRDFPCVADRPPADWPGALPRENRMYMANHNLNVDISIGGISLLVPNTVILNETNAAADIYGSLKRNSLNCTSMWDRPPNFLLVDYYNVGDFNGSVFQVAADANDVSYDRASCCATPPENGAGRSSGGGLGVLWAFSAFAVTMVVLGT</sequence>
<organism evidence="3 4">
    <name type="scientific">Endocarpon pusillum</name>
    <dbReference type="NCBI Taxonomy" id="364733"/>
    <lineage>
        <taxon>Eukaryota</taxon>
        <taxon>Fungi</taxon>
        <taxon>Dikarya</taxon>
        <taxon>Ascomycota</taxon>
        <taxon>Pezizomycotina</taxon>
        <taxon>Eurotiomycetes</taxon>
        <taxon>Chaetothyriomycetidae</taxon>
        <taxon>Verrucariales</taxon>
        <taxon>Verrucariaceae</taxon>
        <taxon>Endocarpon</taxon>
    </lineage>
</organism>
<reference evidence="3" key="1">
    <citation type="submission" date="2020-02" db="EMBL/GenBank/DDBJ databases">
        <authorList>
            <person name="Palmer J.M."/>
        </authorList>
    </citation>
    <scope>NUCLEOTIDE SEQUENCE</scope>
    <source>
        <strain evidence="3">EPUS1.4</strain>
        <tissue evidence="3">Thallus</tissue>
    </source>
</reference>
<accession>A0A8H7E667</accession>
<comment type="caution">
    <text evidence="3">The sequence shown here is derived from an EMBL/GenBank/DDBJ whole genome shotgun (WGS) entry which is preliminary data.</text>
</comment>
<dbReference type="PANTHER" id="PTHR13593">
    <property type="match status" value="1"/>
</dbReference>
<dbReference type="Pfam" id="PF26146">
    <property type="entry name" value="PI-PLC_X"/>
    <property type="match status" value="1"/>
</dbReference>
<feature type="compositionally biased region" description="Low complexity" evidence="1">
    <location>
        <begin position="78"/>
        <end position="89"/>
    </location>
</feature>
<dbReference type="OrthoDB" id="7984201at2759"/>
<protein>
    <recommendedName>
        <fullName evidence="5">PLC-like phosphodiesterase</fullName>
    </recommendedName>
</protein>
<evidence type="ECO:0000256" key="2">
    <source>
        <dbReference type="SAM" id="SignalP"/>
    </source>
</evidence>
<evidence type="ECO:0008006" key="5">
    <source>
        <dbReference type="Google" id="ProtNLM"/>
    </source>
</evidence>
<dbReference type="AlphaFoldDB" id="A0A8H7E667"/>
<dbReference type="EMBL" id="JAACFV010000056">
    <property type="protein sequence ID" value="KAF7508271.1"/>
    <property type="molecule type" value="Genomic_DNA"/>
</dbReference>
<evidence type="ECO:0000256" key="1">
    <source>
        <dbReference type="SAM" id="MobiDB-lite"/>
    </source>
</evidence>